<comment type="caution">
    <text evidence="10">The sequence shown here is derived from an EMBL/GenBank/DDBJ whole genome shotgun (WGS) entry which is preliminary data.</text>
</comment>
<evidence type="ECO:0000313" key="11">
    <source>
        <dbReference type="Proteomes" id="UP000436088"/>
    </source>
</evidence>
<dbReference type="AlphaFoldDB" id="A0A6A2WLV4"/>
<gene>
    <name evidence="10" type="ORF">F3Y22_tig00116958pilonHSYRG00041</name>
</gene>
<dbReference type="InterPro" id="IPR001040">
    <property type="entry name" value="TIF_eIF_4E"/>
</dbReference>
<comment type="subunit">
    <text evidence="6">EIF4F is a multi-subunit complex, the composition of which varies with external and internal environmental conditions. It is composed of at least EIF4A, EIF4E and EIF4G. EIF4E is also known to interact with other partners. In higher plants two isoforms of EIF4F have been identified, named isoform EIF4F and isoform EIF(iso)4F. Isoform EIF4F has subunits p220 and p26, whereas isoform EIF(iso)4F has subunits p82 and p28.</text>
</comment>
<dbReference type="InterPro" id="IPR023398">
    <property type="entry name" value="TIF_eIF4e-like"/>
</dbReference>
<evidence type="ECO:0000256" key="8">
    <source>
        <dbReference type="ARBA" id="ARBA00039832"/>
    </source>
</evidence>
<dbReference type="GO" id="GO:0006417">
    <property type="term" value="P:regulation of translation"/>
    <property type="evidence" value="ECO:0007669"/>
    <property type="project" value="UniProtKB-KW"/>
</dbReference>
<keyword evidence="5 9" id="KW-0648">Protein biosynthesis</keyword>
<dbReference type="GO" id="GO:0009615">
    <property type="term" value="P:response to virus"/>
    <property type="evidence" value="ECO:0007669"/>
    <property type="project" value="UniProtKB-ARBA"/>
</dbReference>
<proteinExistence type="inferred from homology"/>
<sequence length="203" mass="22349">MATEAAEEVPVPAAVAEAAATTGAEKQLQQLRRRRKFPSLQRLRKQPQQQELRSSCTSLKESGPFGLITNLSLNKAPLGVARYAKFTPSTLLKNFGVYMIKYSSPASCLEMLISTCLRLGLSLNGKIQSANGGKWTVPSNPSNRRSNLENMWLETLMALIGEQLDESDEICGVVASVRQRQDTCIVDQDSNKRGCSGLYHRNC</sequence>
<evidence type="ECO:0000256" key="6">
    <source>
        <dbReference type="ARBA" id="ARBA00025991"/>
    </source>
</evidence>
<evidence type="ECO:0000256" key="2">
    <source>
        <dbReference type="ARBA" id="ARBA00022540"/>
    </source>
</evidence>
<accession>A0A6A2WLV4</accession>
<keyword evidence="2 9" id="KW-0396">Initiation factor</keyword>
<evidence type="ECO:0000256" key="7">
    <source>
        <dbReference type="ARBA" id="ARBA00030245"/>
    </source>
</evidence>
<dbReference type="SUPFAM" id="SSF55418">
    <property type="entry name" value="eIF4e-like"/>
    <property type="match status" value="1"/>
</dbReference>
<dbReference type="PANTHER" id="PTHR11960:SF60">
    <property type="entry name" value="EUKARYOTIC TRANSLATION INITIATION FACTOR ISOFORM 4E-2"/>
    <property type="match status" value="1"/>
</dbReference>
<dbReference type="Proteomes" id="UP000436088">
    <property type="component" value="Unassembled WGS sequence"/>
</dbReference>
<keyword evidence="3" id="KW-0810">Translation regulation</keyword>
<dbReference type="GO" id="GO:0016281">
    <property type="term" value="C:eukaryotic translation initiation factor 4F complex"/>
    <property type="evidence" value="ECO:0007669"/>
    <property type="project" value="TreeGrafter"/>
</dbReference>
<evidence type="ECO:0000256" key="1">
    <source>
        <dbReference type="ARBA" id="ARBA00009860"/>
    </source>
</evidence>
<evidence type="ECO:0000256" key="4">
    <source>
        <dbReference type="ARBA" id="ARBA00022884"/>
    </source>
</evidence>
<dbReference type="PANTHER" id="PTHR11960">
    <property type="entry name" value="EUKARYOTIC TRANSLATION INITIATION FACTOR 4E RELATED"/>
    <property type="match status" value="1"/>
</dbReference>
<protein>
    <recommendedName>
        <fullName evidence="8">Eukaryotic translation initiation factor isoform 4E</fullName>
    </recommendedName>
    <alternativeName>
        <fullName evidence="7">mRNA cap-binding protein</fullName>
    </alternativeName>
</protein>
<comment type="similarity">
    <text evidence="1 9">Belongs to the eukaryotic initiation factor 4E family.</text>
</comment>
<keyword evidence="4 9" id="KW-0694">RNA-binding</keyword>
<evidence type="ECO:0000256" key="3">
    <source>
        <dbReference type="ARBA" id="ARBA00022845"/>
    </source>
</evidence>
<name>A0A6A2WLV4_HIBSY</name>
<dbReference type="Pfam" id="PF01652">
    <property type="entry name" value="IF4E"/>
    <property type="match status" value="1"/>
</dbReference>
<organism evidence="10 11">
    <name type="scientific">Hibiscus syriacus</name>
    <name type="common">Rose of Sharon</name>
    <dbReference type="NCBI Taxonomy" id="106335"/>
    <lineage>
        <taxon>Eukaryota</taxon>
        <taxon>Viridiplantae</taxon>
        <taxon>Streptophyta</taxon>
        <taxon>Embryophyta</taxon>
        <taxon>Tracheophyta</taxon>
        <taxon>Spermatophyta</taxon>
        <taxon>Magnoliopsida</taxon>
        <taxon>eudicotyledons</taxon>
        <taxon>Gunneridae</taxon>
        <taxon>Pentapetalae</taxon>
        <taxon>rosids</taxon>
        <taxon>malvids</taxon>
        <taxon>Malvales</taxon>
        <taxon>Malvaceae</taxon>
        <taxon>Malvoideae</taxon>
        <taxon>Hibiscus</taxon>
    </lineage>
</organism>
<evidence type="ECO:0000256" key="5">
    <source>
        <dbReference type="ARBA" id="ARBA00022917"/>
    </source>
</evidence>
<dbReference type="EMBL" id="VEPZ02001733">
    <property type="protein sequence ID" value="KAE8660081.1"/>
    <property type="molecule type" value="Genomic_DNA"/>
</dbReference>
<dbReference type="Gene3D" id="3.30.760.10">
    <property type="entry name" value="RNA Cap, Translation Initiation Factor Eif4e"/>
    <property type="match status" value="1"/>
</dbReference>
<evidence type="ECO:0000313" key="10">
    <source>
        <dbReference type="EMBL" id="KAE8660081.1"/>
    </source>
</evidence>
<keyword evidence="11" id="KW-1185">Reference proteome</keyword>
<dbReference type="GO" id="GO:0003743">
    <property type="term" value="F:translation initiation factor activity"/>
    <property type="evidence" value="ECO:0007669"/>
    <property type="project" value="UniProtKB-KW"/>
</dbReference>
<dbReference type="GO" id="GO:0000340">
    <property type="term" value="F:RNA 7-methylguanosine cap binding"/>
    <property type="evidence" value="ECO:0007669"/>
    <property type="project" value="TreeGrafter"/>
</dbReference>
<evidence type="ECO:0000256" key="9">
    <source>
        <dbReference type="RuleBase" id="RU004374"/>
    </source>
</evidence>
<reference evidence="10" key="1">
    <citation type="submission" date="2019-09" db="EMBL/GenBank/DDBJ databases">
        <title>Draft genome information of white flower Hibiscus syriacus.</title>
        <authorList>
            <person name="Kim Y.-M."/>
        </authorList>
    </citation>
    <scope>NUCLEOTIDE SEQUENCE [LARGE SCALE GENOMIC DNA]</scope>
    <source>
        <strain evidence="10">YM2019G1</strain>
    </source>
</reference>